<keyword evidence="2" id="KW-1185">Reference proteome</keyword>
<dbReference type="Proteomes" id="UP001321766">
    <property type="component" value="Chromosome"/>
</dbReference>
<evidence type="ECO:0000313" key="2">
    <source>
        <dbReference type="Proteomes" id="UP001321766"/>
    </source>
</evidence>
<evidence type="ECO:0000313" key="1">
    <source>
        <dbReference type="EMBL" id="BDR52424.1"/>
    </source>
</evidence>
<proteinExistence type="predicted"/>
<protein>
    <submittedName>
        <fullName evidence="1">Uncharacterized protein</fullName>
    </submittedName>
</protein>
<reference evidence="1 2" key="1">
    <citation type="journal article" date="2023" name="Microbiol. Spectr.">
        <title>Symbiosis of Carpenter Bees with Uncharacterized Lactic Acid Bacteria Showing NAD Auxotrophy.</title>
        <authorList>
            <person name="Kawasaki S."/>
            <person name="Ozawa K."/>
            <person name="Mori T."/>
            <person name="Yamamoto A."/>
            <person name="Ito M."/>
            <person name="Ohkuma M."/>
            <person name="Sakamoto M."/>
            <person name="Matsutani M."/>
        </authorList>
    </citation>
    <scope>NUCLEOTIDE SEQUENCE [LARGE SCALE GENOMIC DNA]</scope>
    <source>
        <strain evidence="1 2">Kim37-2</strain>
    </source>
</reference>
<name>A0ABM8B6F9_9BIFI</name>
<dbReference type="EMBL" id="AP026798">
    <property type="protein sequence ID" value="BDR52424.1"/>
    <property type="molecule type" value="Genomic_DNA"/>
</dbReference>
<sequence length="185" mass="21317">MSAGLNRVPLYGEPVYEPGAVVDYVLNHVQPTNSYEVEIVEAARAVSCFYARFIVPSLQATVAPLQLSLFAVLNRQYEELGLMLSDFPDSWYMRFEEVSADPLSGSLRVIIRPDAHFSIEEFARIIQRIQPTLPVGFRLAPTDDFRRLQMLSVRGRDGQPTLNPEMLRQYRFLLARLQRLWNQRQ</sequence>
<organism evidence="1 2">
    <name type="scientific">Bombiscardovia nodaiensis</name>
    <dbReference type="NCBI Taxonomy" id="2932181"/>
    <lineage>
        <taxon>Bacteria</taxon>
        <taxon>Bacillati</taxon>
        <taxon>Actinomycetota</taxon>
        <taxon>Actinomycetes</taxon>
        <taxon>Bifidobacteriales</taxon>
        <taxon>Bifidobacteriaceae</taxon>
        <taxon>Bombiscardovia</taxon>
    </lineage>
</organism>
<gene>
    <name evidence="1" type="ORF">KIM372_03310</name>
</gene>
<accession>A0ABM8B6F9</accession>